<sequence length="168" mass="17962">MEIYTMTDQLTTLNDMLKALDSEDATLPLVFTTQDGEIGGGYHVTELKQTSIRSIDCGGNIDDWRETHIQLLDGQIGDHMRVGKFTSIAAQSAAKLNGLGKAPLYFEFALENKGLRRYQVQSFASEVGQISIGLSEGRATCKAAGVRKMSAKPAGCCGTSSASTACCS</sequence>
<evidence type="ECO:0000313" key="1">
    <source>
        <dbReference type="EMBL" id="AZV76473.1"/>
    </source>
</evidence>
<accession>A0A3T0MXI1</accession>
<evidence type="ECO:0000313" key="2">
    <source>
        <dbReference type="Proteomes" id="UP000283063"/>
    </source>
</evidence>
<keyword evidence="2" id="KW-1185">Reference proteome</keyword>
<gene>
    <name evidence="1" type="ORF">EBB79_00245</name>
</gene>
<proteinExistence type="predicted"/>
<dbReference type="EMBL" id="CP033219">
    <property type="protein sequence ID" value="AZV76473.1"/>
    <property type="molecule type" value="Genomic_DNA"/>
</dbReference>
<organism evidence="1 2">
    <name type="scientific">Parasedimentitalea marina</name>
    <dbReference type="NCBI Taxonomy" id="2483033"/>
    <lineage>
        <taxon>Bacteria</taxon>
        <taxon>Pseudomonadati</taxon>
        <taxon>Pseudomonadota</taxon>
        <taxon>Alphaproteobacteria</taxon>
        <taxon>Rhodobacterales</taxon>
        <taxon>Paracoccaceae</taxon>
        <taxon>Parasedimentitalea</taxon>
    </lineage>
</organism>
<name>A0A3T0MXI1_9RHOB</name>
<dbReference type="InterPro" id="IPR045534">
    <property type="entry name" value="DUF6428"/>
</dbReference>
<dbReference type="Pfam" id="PF20001">
    <property type="entry name" value="DUF6428"/>
    <property type="match status" value="1"/>
</dbReference>
<dbReference type="KEGG" id="sedi:EBB79_00245"/>
<dbReference type="AlphaFoldDB" id="A0A3T0MXI1"/>
<reference evidence="1 2" key="1">
    <citation type="submission" date="2018-10" db="EMBL/GenBank/DDBJ databases">
        <title>Parasedimentitalea marina sp. nov., a psychrophilic bacterium isolated from deep seawater of the New Britain Trench.</title>
        <authorList>
            <person name="Cao J."/>
        </authorList>
    </citation>
    <scope>NUCLEOTIDE SEQUENCE [LARGE SCALE GENOMIC DNA]</scope>
    <source>
        <strain evidence="1 2">W43</strain>
    </source>
</reference>
<protein>
    <submittedName>
        <fullName evidence="1">Uncharacterized protein</fullName>
    </submittedName>
</protein>
<dbReference type="Proteomes" id="UP000283063">
    <property type="component" value="Chromosome"/>
</dbReference>